<reference evidence="1" key="1">
    <citation type="submission" date="2021-01" db="EMBL/GenBank/DDBJ databases">
        <authorList>
            <person name="Li R."/>
            <person name="Bekaert M."/>
        </authorList>
    </citation>
    <scope>NUCLEOTIDE SEQUENCE</scope>
    <source>
        <strain evidence="1">Farmed</strain>
    </source>
</reference>
<protein>
    <submittedName>
        <fullName evidence="1">Uncharacterized protein</fullName>
    </submittedName>
</protein>
<gene>
    <name evidence="1" type="ORF">SPHA_39208</name>
</gene>
<dbReference type="AlphaFoldDB" id="A0A812CL80"/>
<evidence type="ECO:0000313" key="1">
    <source>
        <dbReference type="EMBL" id="CAE1275024.1"/>
    </source>
</evidence>
<sequence>MSPAPPVRGIPFLLLVHKRRSCLAPPVRGIPSYYLFTKDDHVSHLPSVHKKTNSLLLCSQKTIMSRTSRPFLPITCSQKTIMSSPSVFPSITCSQKTIMSRTSPSEEFPSYYLFTKDDHVSIMSSYYLFTIIRLPSGEFLPITCSQRRSCLAPPPV</sequence>
<accession>A0A812CL80</accession>
<evidence type="ECO:0000313" key="2">
    <source>
        <dbReference type="Proteomes" id="UP000597762"/>
    </source>
</evidence>
<name>A0A812CL80_ACAPH</name>
<dbReference type="EMBL" id="CAHIKZ030001810">
    <property type="protein sequence ID" value="CAE1275024.1"/>
    <property type="molecule type" value="Genomic_DNA"/>
</dbReference>
<proteinExistence type="predicted"/>
<organism evidence="1 2">
    <name type="scientific">Acanthosepion pharaonis</name>
    <name type="common">Pharaoh cuttlefish</name>
    <name type="synonym">Sepia pharaonis</name>
    <dbReference type="NCBI Taxonomy" id="158019"/>
    <lineage>
        <taxon>Eukaryota</taxon>
        <taxon>Metazoa</taxon>
        <taxon>Spiralia</taxon>
        <taxon>Lophotrochozoa</taxon>
        <taxon>Mollusca</taxon>
        <taxon>Cephalopoda</taxon>
        <taxon>Coleoidea</taxon>
        <taxon>Decapodiformes</taxon>
        <taxon>Sepiida</taxon>
        <taxon>Sepiina</taxon>
        <taxon>Sepiidae</taxon>
        <taxon>Acanthosepion</taxon>
    </lineage>
</organism>
<comment type="caution">
    <text evidence="1">The sequence shown here is derived from an EMBL/GenBank/DDBJ whole genome shotgun (WGS) entry which is preliminary data.</text>
</comment>
<keyword evidence="2" id="KW-1185">Reference proteome</keyword>
<dbReference type="Proteomes" id="UP000597762">
    <property type="component" value="Unassembled WGS sequence"/>
</dbReference>